<evidence type="ECO:0000256" key="2">
    <source>
        <dbReference type="ARBA" id="ARBA00023002"/>
    </source>
</evidence>
<gene>
    <name evidence="5" type="ORF">JOC48_002408</name>
</gene>
<dbReference type="RefSeq" id="WP_338024291.1">
    <property type="nucleotide sequence ID" value="NZ_JAFBDR010000012.1"/>
</dbReference>
<dbReference type="PIRSF" id="PIRSF000149">
    <property type="entry name" value="GAP_DH"/>
    <property type="match status" value="1"/>
</dbReference>
<accession>A0ABS2N193</accession>
<evidence type="ECO:0000313" key="5">
    <source>
        <dbReference type="EMBL" id="MBM7571907.1"/>
    </source>
</evidence>
<reference evidence="5 6" key="1">
    <citation type="submission" date="2021-01" db="EMBL/GenBank/DDBJ databases">
        <title>Genomic Encyclopedia of Type Strains, Phase IV (KMG-IV): sequencing the most valuable type-strain genomes for metagenomic binning, comparative biology and taxonomic classification.</title>
        <authorList>
            <person name="Goeker M."/>
        </authorList>
    </citation>
    <scope>NUCLEOTIDE SEQUENCE [LARGE SCALE GENOMIC DNA]</scope>
    <source>
        <strain evidence="5 6">DSM 23711</strain>
    </source>
</reference>
<evidence type="ECO:0000313" key="6">
    <source>
        <dbReference type="Proteomes" id="UP001296943"/>
    </source>
</evidence>
<dbReference type="SMART" id="SM00846">
    <property type="entry name" value="Gp_dh_N"/>
    <property type="match status" value="1"/>
</dbReference>
<dbReference type="SUPFAM" id="SSF55347">
    <property type="entry name" value="Glyceraldehyde-3-phosphate dehydrogenase-like, C-terminal domain"/>
    <property type="match status" value="1"/>
</dbReference>
<dbReference type="Proteomes" id="UP001296943">
    <property type="component" value="Unassembled WGS sequence"/>
</dbReference>
<dbReference type="NCBIfam" id="TIGR01534">
    <property type="entry name" value="GAPDH-I"/>
    <property type="match status" value="1"/>
</dbReference>
<evidence type="ECO:0000259" key="4">
    <source>
        <dbReference type="SMART" id="SM00846"/>
    </source>
</evidence>
<dbReference type="PRINTS" id="PR00078">
    <property type="entry name" value="G3PDHDRGNASE"/>
</dbReference>
<dbReference type="PANTHER" id="PTHR43148">
    <property type="entry name" value="GLYCERALDEHYDE-3-PHOSPHATE DEHYDROGENASE 2"/>
    <property type="match status" value="1"/>
</dbReference>
<keyword evidence="2 5" id="KW-0560">Oxidoreductase</keyword>
<dbReference type="GO" id="GO:0004365">
    <property type="term" value="F:glyceraldehyde-3-phosphate dehydrogenase (NAD+) (phosphorylating) activity"/>
    <property type="evidence" value="ECO:0007669"/>
    <property type="project" value="UniProtKB-EC"/>
</dbReference>
<dbReference type="InterPro" id="IPR006424">
    <property type="entry name" value="Glyceraldehyde-3-P_DH_1"/>
</dbReference>
<feature type="domain" description="Glyceraldehyde 3-phosphate dehydrogenase NAD(P) binding" evidence="4">
    <location>
        <begin position="3"/>
        <end position="154"/>
    </location>
</feature>
<comment type="similarity">
    <text evidence="1 3">Belongs to the glyceraldehyde-3-phosphate dehydrogenase family.</text>
</comment>
<dbReference type="Gene3D" id="3.40.50.720">
    <property type="entry name" value="NAD(P)-binding Rossmann-like Domain"/>
    <property type="match status" value="1"/>
</dbReference>
<evidence type="ECO:0000256" key="3">
    <source>
        <dbReference type="RuleBase" id="RU000397"/>
    </source>
</evidence>
<proteinExistence type="inferred from homology"/>
<keyword evidence="6" id="KW-1185">Reference proteome</keyword>
<dbReference type="InterPro" id="IPR020828">
    <property type="entry name" value="GlycerAld_3-P_DH_NAD(P)-bd"/>
</dbReference>
<dbReference type="CDD" id="cd18126">
    <property type="entry name" value="GAPDH_I_C"/>
    <property type="match status" value="1"/>
</dbReference>
<sequence>MELGIGVSGMGRIGRLLIRKMISEKGMRTSLKAINSIYPAETIAHLLKYDSVHGIWDADISASTNELRINGNLIHVVYCREPANIPWKDLGVNLVIDATGKFKERQSVDGHIHAGASSVIVTAPGKDLDLTVVMGVNEQLYNPVKHTFVSAASCTTNCVAPVLKVLDDRFHVKKGWLTSIHAITSDQKSLDNPHKDLRRARASTQSIVPTTTGVGKALKDVLPHLATSMEGTAVRVPTQDVSLADLTVQVAGEYSVDEVRAAFDSASRGDMNKIVGIVKEPLVSVDYIGSSQSAVVDSPSLAVMGDQIKVLAWYDNEWAYTCRVAELSYYMKERMIESGKLQRSS</sequence>
<name>A0ABS2N193_9BACI</name>
<dbReference type="EC" id="1.2.1.12" evidence="5"/>
<organism evidence="5 6">
    <name type="scientific">Aquibacillus albus</name>
    <dbReference type="NCBI Taxonomy" id="1168171"/>
    <lineage>
        <taxon>Bacteria</taxon>
        <taxon>Bacillati</taxon>
        <taxon>Bacillota</taxon>
        <taxon>Bacilli</taxon>
        <taxon>Bacillales</taxon>
        <taxon>Bacillaceae</taxon>
        <taxon>Aquibacillus</taxon>
    </lineage>
</organism>
<dbReference type="SUPFAM" id="SSF51735">
    <property type="entry name" value="NAD(P)-binding Rossmann-fold domains"/>
    <property type="match status" value="1"/>
</dbReference>
<dbReference type="InterPro" id="IPR020829">
    <property type="entry name" value="GlycerAld_3-P_DH_cat"/>
</dbReference>
<dbReference type="CDD" id="cd05214">
    <property type="entry name" value="GAPDH_I_N"/>
    <property type="match status" value="1"/>
</dbReference>
<dbReference type="EMBL" id="JAFBDR010000012">
    <property type="protein sequence ID" value="MBM7571907.1"/>
    <property type="molecule type" value="Genomic_DNA"/>
</dbReference>
<dbReference type="InterPro" id="IPR020831">
    <property type="entry name" value="GlycerAld/Erythrose_P_DH"/>
</dbReference>
<dbReference type="Pfam" id="PF02800">
    <property type="entry name" value="Gp_dh_C"/>
    <property type="match status" value="1"/>
</dbReference>
<dbReference type="InterPro" id="IPR036291">
    <property type="entry name" value="NAD(P)-bd_dom_sf"/>
</dbReference>
<dbReference type="Pfam" id="PF00044">
    <property type="entry name" value="Gp_dh_N"/>
    <property type="match status" value="1"/>
</dbReference>
<dbReference type="Gene3D" id="3.30.360.10">
    <property type="entry name" value="Dihydrodipicolinate Reductase, domain 2"/>
    <property type="match status" value="1"/>
</dbReference>
<evidence type="ECO:0000256" key="1">
    <source>
        <dbReference type="ARBA" id="ARBA00007406"/>
    </source>
</evidence>
<protein>
    <submittedName>
        <fullName evidence="5">Glyceraldehyde 3-phosphate dehydrogenase</fullName>
        <ecNumber evidence="5">1.2.1.12</ecNumber>
    </submittedName>
</protein>
<comment type="caution">
    <text evidence="5">The sequence shown here is derived from an EMBL/GenBank/DDBJ whole genome shotgun (WGS) entry which is preliminary data.</text>
</comment>